<evidence type="ECO:0000256" key="1">
    <source>
        <dbReference type="SAM" id="MobiDB-lite"/>
    </source>
</evidence>
<dbReference type="RefSeq" id="WP_042578451.1">
    <property type="nucleotide sequence ID" value="NZ_JXQQ01000018.1"/>
</dbReference>
<protein>
    <submittedName>
        <fullName evidence="2">Uncharacterized protein</fullName>
    </submittedName>
</protein>
<comment type="caution">
    <text evidence="2">The sequence shown here is derived from an EMBL/GenBank/DDBJ whole genome shotgun (WGS) entry which is preliminary data.</text>
</comment>
<reference evidence="2 3" key="1">
    <citation type="submission" date="2014-12" db="EMBL/GenBank/DDBJ databases">
        <title>16Stimator: statistical estimation of ribosomal gene copy numbers from draft genome assemblies.</title>
        <authorList>
            <person name="Perisin M.A."/>
            <person name="Vetter M."/>
            <person name="Gilbert J.A."/>
            <person name="Bergelson J."/>
        </authorList>
    </citation>
    <scope>NUCLEOTIDE SEQUENCE [LARGE SCALE GENOMIC DNA]</scope>
    <source>
        <strain evidence="2 3">MEDvA23</strain>
    </source>
</reference>
<feature type="region of interest" description="Disordered" evidence="1">
    <location>
        <begin position="1"/>
        <end position="20"/>
    </location>
</feature>
<dbReference type="Proteomes" id="UP000032067">
    <property type="component" value="Unassembled WGS sequence"/>
</dbReference>
<gene>
    <name evidence="2" type="ORF">RT97_09070</name>
</gene>
<name>A0A0D0L6I2_VARPD</name>
<evidence type="ECO:0000313" key="3">
    <source>
        <dbReference type="Proteomes" id="UP000032067"/>
    </source>
</evidence>
<dbReference type="AlphaFoldDB" id="A0A0D0L6I2"/>
<sequence length="107" mass="11820">MAESSNTAHDSAEFKPFVWNPPEGLDHKERRYALFLNDARDVVQGAHTLMELLAWDEDRRDEACSSNGPAPLLGAADRASLQRLAIASLGMLHADIECQCEGLEKAR</sequence>
<organism evidence="2 3">
    <name type="scientific">Variovorax paradoxus</name>
    <dbReference type="NCBI Taxonomy" id="34073"/>
    <lineage>
        <taxon>Bacteria</taxon>
        <taxon>Pseudomonadati</taxon>
        <taxon>Pseudomonadota</taxon>
        <taxon>Betaproteobacteria</taxon>
        <taxon>Burkholderiales</taxon>
        <taxon>Comamonadaceae</taxon>
        <taxon>Variovorax</taxon>
    </lineage>
</organism>
<dbReference type="OrthoDB" id="8859325at2"/>
<evidence type="ECO:0000313" key="2">
    <source>
        <dbReference type="EMBL" id="KIQ33967.1"/>
    </source>
</evidence>
<dbReference type="EMBL" id="JXQQ01000018">
    <property type="protein sequence ID" value="KIQ33967.1"/>
    <property type="molecule type" value="Genomic_DNA"/>
</dbReference>
<proteinExistence type="predicted"/>
<accession>A0A0D0L6I2</accession>